<reference evidence="3" key="1">
    <citation type="journal article" date="2019" name="Int. J. Syst. Evol. Microbiol.">
        <title>The Global Catalogue of Microorganisms (GCM) 10K type strain sequencing project: providing services to taxonomists for standard genome sequencing and annotation.</title>
        <authorList>
            <consortium name="The Broad Institute Genomics Platform"/>
            <consortium name="The Broad Institute Genome Sequencing Center for Infectious Disease"/>
            <person name="Wu L."/>
            <person name="Ma J."/>
        </authorList>
    </citation>
    <scope>NUCLEOTIDE SEQUENCE [LARGE SCALE GENOMIC DNA]</scope>
    <source>
        <strain evidence="3">KACC 12597</strain>
    </source>
</reference>
<accession>A0ABW4Y3N3</accession>
<comment type="caution">
    <text evidence="2">The sequence shown here is derived from an EMBL/GenBank/DDBJ whole genome shotgun (WGS) entry which is preliminary data.</text>
</comment>
<evidence type="ECO:0000313" key="3">
    <source>
        <dbReference type="Proteomes" id="UP001597337"/>
    </source>
</evidence>
<keyword evidence="1" id="KW-0472">Membrane</keyword>
<keyword evidence="1" id="KW-0812">Transmembrane</keyword>
<feature type="transmembrane region" description="Helical" evidence="1">
    <location>
        <begin position="41"/>
        <end position="61"/>
    </location>
</feature>
<evidence type="ECO:0000256" key="1">
    <source>
        <dbReference type="SAM" id="Phobius"/>
    </source>
</evidence>
<dbReference type="Pfam" id="PF19588">
    <property type="entry name" value="SxtJ"/>
    <property type="match status" value="1"/>
</dbReference>
<dbReference type="RefSeq" id="WP_386022879.1">
    <property type="nucleotide sequence ID" value="NZ_JBHUHX010000004.1"/>
</dbReference>
<dbReference type="EMBL" id="JBHUHX010000004">
    <property type="protein sequence ID" value="MFD2110766.1"/>
    <property type="molecule type" value="Genomic_DNA"/>
</dbReference>
<protein>
    <submittedName>
        <fullName evidence="2">SxtJ family membrane protein</fullName>
    </submittedName>
</protein>
<keyword evidence="1" id="KW-1133">Transmembrane helix</keyword>
<feature type="transmembrane region" description="Helical" evidence="1">
    <location>
        <begin position="12"/>
        <end position="35"/>
    </location>
</feature>
<dbReference type="Proteomes" id="UP001597337">
    <property type="component" value="Unassembled WGS sequence"/>
</dbReference>
<keyword evidence="3" id="KW-1185">Reference proteome</keyword>
<proteinExistence type="predicted"/>
<sequence length="134" mass="15247">MHPIPELDAQGLRHFALTTAAIVVALFGLILPWLFDLRFPIWPWPSAAVLMLWGLAAPRSLRPVYRGWMRLGLLMSRVTTPLILSLVFFVVFVPAGFIMRLAGNDPMKRRLLLDAESYREPSQEATPESMEKPY</sequence>
<evidence type="ECO:0000313" key="2">
    <source>
        <dbReference type="EMBL" id="MFD2110766.1"/>
    </source>
</evidence>
<gene>
    <name evidence="2" type="ORF">ACFSJC_02785</name>
</gene>
<organism evidence="2 3">
    <name type="scientific">Thiorhodococcus fuscus</name>
    <dbReference type="NCBI Taxonomy" id="527200"/>
    <lineage>
        <taxon>Bacteria</taxon>
        <taxon>Pseudomonadati</taxon>
        <taxon>Pseudomonadota</taxon>
        <taxon>Gammaproteobacteria</taxon>
        <taxon>Chromatiales</taxon>
        <taxon>Chromatiaceae</taxon>
        <taxon>Thiorhodococcus</taxon>
    </lineage>
</organism>
<name>A0ABW4Y3N3_9GAMM</name>
<feature type="transmembrane region" description="Helical" evidence="1">
    <location>
        <begin position="82"/>
        <end position="102"/>
    </location>
</feature>
<dbReference type="InterPro" id="IPR045781">
    <property type="entry name" value="SxtJ"/>
</dbReference>